<accession>E0SH21</accession>
<proteinExistence type="predicted"/>
<dbReference type="EMBL" id="CP002038">
    <property type="protein sequence ID" value="ADN00114.1"/>
    <property type="molecule type" value="Genomic_DNA"/>
</dbReference>
<dbReference type="AlphaFoldDB" id="E0SH21"/>
<evidence type="ECO:0000313" key="2">
    <source>
        <dbReference type="Proteomes" id="UP000006859"/>
    </source>
</evidence>
<reference evidence="1 2" key="1">
    <citation type="journal article" date="2011" name="J. Bacteriol.">
        <title>Genome sequence of the plant-pathogenic bacterium Dickeya dadantii 3937.</title>
        <authorList>
            <person name="Glasner J.D."/>
            <person name="Yang C.H."/>
            <person name="Reverchon S."/>
            <person name="Hugouvieux-Cotte-Pattat N."/>
            <person name="Condemine G."/>
            <person name="Bohin J.P."/>
            <person name="Van Gijsegem F."/>
            <person name="Yang S."/>
            <person name="Franza T."/>
            <person name="Expert D."/>
            <person name="Plunkett G. III"/>
            <person name="San Francisco M.J."/>
            <person name="Charkowski A.O."/>
            <person name="Py B."/>
            <person name="Bell K."/>
            <person name="Rauscher L."/>
            <person name="Rodriguez-Palenzuela P."/>
            <person name="Toussaint A."/>
            <person name="Holeva M.C."/>
            <person name="He S.Y."/>
            <person name="Douet V."/>
            <person name="Boccara M."/>
            <person name="Blanco C."/>
            <person name="Toth I."/>
            <person name="Anderson B.D."/>
            <person name="Biehl B.S."/>
            <person name="Mau B."/>
            <person name="Flynn S.M."/>
            <person name="Barras F."/>
            <person name="Lindeberg M."/>
            <person name="Birch P.R."/>
            <person name="Tsuyumu S."/>
            <person name="Shi X."/>
            <person name="Hibbing M."/>
            <person name="Yap M.N."/>
            <person name="Carpentier M."/>
            <person name="Dassa E."/>
            <person name="Umehara M."/>
            <person name="Kim J.F."/>
            <person name="Rusch M."/>
            <person name="Soni P."/>
            <person name="Mayhew G.F."/>
            <person name="Fouts D.E."/>
            <person name="Gill S.R."/>
            <person name="Blattner F.R."/>
            <person name="Keen N.T."/>
            <person name="Perna N.T."/>
        </authorList>
    </citation>
    <scope>NUCLEOTIDE SEQUENCE [LARGE SCALE GENOMIC DNA]</scope>
    <source>
        <strain evidence="1 2">3937</strain>
    </source>
</reference>
<evidence type="ECO:0000313" key="1">
    <source>
        <dbReference type="EMBL" id="ADN00114.1"/>
    </source>
</evidence>
<dbReference type="STRING" id="198628.Dda3937_04405"/>
<gene>
    <name evidence="1" type="ordered locus">Dda3937_04405</name>
</gene>
<sequence length="71" mass="8248">MWWFNLLCGRNVAFQHPEIVFSLFGQTALMTLRWGRQFPHQGALTKKNCIFPVFDQSIRKLSGCIAHSRPL</sequence>
<protein>
    <submittedName>
        <fullName evidence="1">Uncharacterized protein</fullName>
    </submittedName>
</protein>
<dbReference type="HOGENOM" id="CLU_2733543_0_0_6"/>
<keyword evidence="2" id="KW-1185">Reference proteome</keyword>
<name>E0SH21_DICD3</name>
<dbReference type="Proteomes" id="UP000006859">
    <property type="component" value="Chromosome"/>
</dbReference>
<organism evidence="1 2">
    <name type="scientific">Dickeya dadantii (strain 3937)</name>
    <name type="common">Erwinia chrysanthemi (strain 3937)</name>
    <dbReference type="NCBI Taxonomy" id="198628"/>
    <lineage>
        <taxon>Bacteria</taxon>
        <taxon>Pseudomonadati</taxon>
        <taxon>Pseudomonadota</taxon>
        <taxon>Gammaproteobacteria</taxon>
        <taxon>Enterobacterales</taxon>
        <taxon>Pectobacteriaceae</taxon>
        <taxon>Dickeya</taxon>
    </lineage>
</organism>
<dbReference type="KEGG" id="ddd:Dda3937_04405"/>